<comment type="caution">
    <text evidence="7">The sequence shown here is derived from an EMBL/GenBank/DDBJ whole genome shotgun (WGS) entry which is preliminary data.</text>
</comment>
<feature type="region of interest" description="Disordered" evidence="6">
    <location>
        <begin position="179"/>
        <end position="209"/>
    </location>
</feature>
<reference evidence="7 8" key="1">
    <citation type="submission" date="2024-09" db="EMBL/GenBank/DDBJ databases">
        <title>T2T genomes of carrot and Alternaria dauci and their utility for understanding host-pathogen interaction during carrot leaf blight disease.</title>
        <authorList>
            <person name="Liu W."/>
            <person name="Xu S."/>
            <person name="Ou C."/>
            <person name="Liu X."/>
            <person name="Zhuang F."/>
            <person name="Deng X.W."/>
        </authorList>
    </citation>
    <scope>NUCLEOTIDE SEQUENCE [LARGE SCALE GENOMIC DNA]</scope>
    <source>
        <strain evidence="7 8">A2016</strain>
    </source>
</reference>
<dbReference type="Gene3D" id="1.20.58.190">
    <property type="entry name" value="Translin, domain 1"/>
    <property type="match status" value="1"/>
</dbReference>
<feature type="compositionally biased region" description="Basic and acidic residues" evidence="6">
    <location>
        <begin position="1"/>
        <end position="17"/>
    </location>
</feature>
<organism evidence="7 8">
    <name type="scientific">Alternaria dauci</name>
    <dbReference type="NCBI Taxonomy" id="48095"/>
    <lineage>
        <taxon>Eukaryota</taxon>
        <taxon>Fungi</taxon>
        <taxon>Dikarya</taxon>
        <taxon>Ascomycota</taxon>
        <taxon>Pezizomycotina</taxon>
        <taxon>Dothideomycetes</taxon>
        <taxon>Pleosporomycetidae</taxon>
        <taxon>Pleosporales</taxon>
        <taxon>Pleosporineae</taxon>
        <taxon>Pleosporaceae</taxon>
        <taxon>Alternaria</taxon>
        <taxon>Alternaria sect. Porri</taxon>
    </lineage>
</organism>
<dbReference type="InterPro" id="IPR016069">
    <property type="entry name" value="Translin_C"/>
</dbReference>
<dbReference type="GeneID" id="96085666"/>
<evidence type="ECO:0000256" key="2">
    <source>
        <dbReference type="ARBA" id="ARBA00004496"/>
    </source>
</evidence>
<comment type="subcellular location">
    <subcellularLocation>
        <location evidence="2">Cytoplasm</location>
    </subcellularLocation>
    <subcellularLocation>
        <location evidence="1">Nucleus</location>
    </subcellularLocation>
</comment>
<dbReference type="EMBL" id="JBHGVX010000004">
    <property type="protein sequence ID" value="KAL1796804.1"/>
    <property type="molecule type" value="Genomic_DNA"/>
</dbReference>
<evidence type="ECO:0000256" key="5">
    <source>
        <dbReference type="ARBA" id="ARBA00023242"/>
    </source>
</evidence>
<keyword evidence="4" id="KW-0963">Cytoplasm</keyword>
<evidence type="ECO:0008006" key="9">
    <source>
        <dbReference type="Google" id="ProtNLM"/>
    </source>
</evidence>
<gene>
    <name evidence="7" type="ORF">ACET3X_005344</name>
</gene>
<dbReference type="CDD" id="cd14820">
    <property type="entry name" value="TRAX"/>
    <property type="match status" value="1"/>
</dbReference>
<keyword evidence="8" id="KW-1185">Reference proteome</keyword>
<dbReference type="SUPFAM" id="SSF74784">
    <property type="entry name" value="Translin"/>
    <property type="match status" value="1"/>
</dbReference>
<feature type="region of interest" description="Disordered" evidence="6">
    <location>
        <begin position="1"/>
        <end position="20"/>
    </location>
</feature>
<dbReference type="InterPro" id="IPR002848">
    <property type="entry name" value="Translin_fam"/>
</dbReference>
<protein>
    <recommendedName>
        <fullName evidence="9">Translin</fullName>
    </recommendedName>
</protein>
<feature type="region of interest" description="Disordered" evidence="6">
    <location>
        <begin position="279"/>
        <end position="299"/>
    </location>
</feature>
<feature type="compositionally biased region" description="Basic and acidic residues" evidence="6">
    <location>
        <begin position="192"/>
        <end position="209"/>
    </location>
</feature>
<evidence type="ECO:0000256" key="4">
    <source>
        <dbReference type="ARBA" id="ARBA00022490"/>
    </source>
</evidence>
<dbReference type="InterPro" id="IPR036081">
    <property type="entry name" value="Translin_sf"/>
</dbReference>
<evidence type="ECO:0000313" key="8">
    <source>
        <dbReference type="Proteomes" id="UP001578633"/>
    </source>
</evidence>
<dbReference type="RefSeq" id="XP_069307388.1">
    <property type="nucleotide sequence ID" value="XM_069451539.1"/>
</dbReference>
<comment type="similarity">
    <text evidence="3">Belongs to the translin family.</text>
</comment>
<dbReference type="Proteomes" id="UP001578633">
    <property type="component" value="Chromosome 4"/>
</dbReference>
<dbReference type="Pfam" id="PF01997">
    <property type="entry name" value="Translin"/>
    <property type="match status" value="1"/>
</dbReference>
<keyword evidence="5" id="KW-0539">Nucleus</keyword>
<evidence type="ECO:0000256" key="1">
    <source>
        <dbReference type="ARBA" id="ARBA00004123"/>
    </source>
</evidence>
<dbReference type="InterPro" id="IPR016068">
    <property type="entry name" value="Translin_N"/>
</dbReference>
<sequence length="299" mass="33783">MGFKRSRDAEMAEEKPDQSSSPFVAMFEGFRAELDEHHDRRERIIKASRDITASSKKIIFTLQRVRAVGQAVPPWVTKKNAEYWETIEDRYKNIAADLQGLNAYRYSHNITGGNQEFMEALSFQHYLETQSLISYDEARSRIASMSGEAGPISFTPEDYILGVCDMTGELMRFSVTSMATNGKLPSGPQTESNKRLKQDNNQDDAGDKMDIDEQAPAASETHKPRTVLDDLRAIRLQLEMFDAPGGSKFAAELETKKMPVMRECVDKVEKGLYGLTVRGNERPKGWMPDMSSAREVESY</sequence>
<proteinExistence type="inferred from homology"/>
<accession>A0ABR3UMJ2</accession>
<dbReference type="PANTHER" id="PTHR10741">
    <property type="entry name" value="TRANSLIN AND TRANSLIN ASSOCIATED PROTEIN X"/>
    <property type="match status" value="1"/>
</dbReference>
<dbReference type="Gene3D" id="1.20.58.200">
    <property type="entry name" value="Translin, domain 2"/>
    <property type="match status" value="1"/>
</dbReference>
<evidence type="ECO:0000313" key="7">
    <source>
        <dbReference type="EMBL" id="KAL1796804.1"/>
    </source>
</evidence>
<name>A0ABR3UMJ2_9PLEO</name>
<evidence type="ECO:0000256" key="3">
    <source>
        <dbReference type="ARBA" id="ARBA00005902"/>
    </source>
</evidence>
<evidence type="ECO:0000256" key="6">
    <source>
        <dbReference type="SAM" id="MobiDB-lite"/>
    </source>
</evidence>